<dbReference type="GO" id="GO:0008270">
    <property type="term" value="F:zinc ion binding"/>
    <property type="evidence" value="ECO:0007669"/>
    <property type="project" value="UniProtKB-UniRule"/>
</dbReference>
<evidence type="ECO:0000256" key="3">
    <source>
        <dbReference type="ARBA" id="ARBA00022741"/>
    </source>
</evidence>
<dbReference type="GO" id="GO:0006424">
    <property type="term" value="P:glutamyl-tRNA aminoacylation"/>
    <property type="evidence" value="ECO:0007669"/>
    <property type="project" value="InterPro"/>
</dbReference>
<dbReference type="NCBIfam" id="NF004315">
    <property type="entry name" value="PRK05710.1-4"/>
    <property type="match status" value="1"/>
</dbReference>
<dbReference type="HAMAP" id="MF_01428">
    <property type="entry name" value="Glu_Q_tRNA_synth"/>
    <property type="match status" value="1"/>
</dbReference>
<comment type="cofactor">
    <cofactor evidence="7">
        <name>Zn(2+)</name>
        <dbReference type="ChEBI" id="CHEBI:29105"/>
    </cofactor>
    <text evidence="7">Binds 1 zinc ion per subunit.</text>
</comment>
<dbReference type="PANTHER" id="PTHR43311:SF1">
    <property type="entry name" value="GLUTAMYL-Q TRNA(ASP) SYNTHETASE"/>
    <property type="match status" value="1"/>
</dbReference>
<reference evidence="10 11" key="1">
    <citation type="submission" date="2019-05" db="EMBL/GenBank/DDBJ databases">
        <authorList>
            <consortium name="Science for Life Laboratories"/>
        </authorList>
    </citation>
    <scope>NUCLEOTIDE SEQUENCE [LARGE SCALE GENOMIC DNA]</scope>
    <source>
        <strain evidence="10">Soil9</strain>
    </source>
</reference>
<dbReference type="Gene3D" id="3.40.50.620">
    <property type="entry name" value="HUPs"/>
    <property type="match status" value="1"/>
</dbReference>
<dbReference type="EMBL" id="LR593886">
    <property type="protein sequence ID" value="VTR97741.1"/>
    <property type="molecule type" value="Genomic_DNA"/>
</dbReference>
<evidence type="ECO:0000256" key="4">
    <source>
        <dbReference type="ARBA" id="ARBA00022833"/>
    </source>
</evidence>
<feature type="short sequence motif" description="'KMSKS' region" evidence="7">
    <location>
        <begin position="276"/>
        <end position="280"/>
    </location>
</feature>
<feature type="binding site" evidence="7">
    <location>
        <position position="78"/>
    </location>
    <ligand>
        <name>L-glutamate</name>
        <dbReference type="ChEBI" id="CHEBI:29985"/>
    </ligand>
</feature>
<organism evidence="10 11">
    <name type="scientific">Gemmata massiliana</name>
    <dbReference type="NCBI Taxonomy" id="1210884"/>
    <lineage>
        <taxon>Bacteria</taxon>
        <taxon>Pseudomonadati</taxon>
        <taxon>Planctomycetota</taxon>
        <taxon>Planctomycetia</taxon>
        <taxon>Gemmatales</taxon>
        <taxon>Gemmataceae</taxon>
        <taxon>Gemmata</taxon>
    </lineage>
</organism>
<comment type="function">
    <text evidence="7">Catalyzes the tRNA-independent activation of glutamate in presence of ATP and the subsequent transfer of glutamate onto a tRNA(Asp). Glutamate is transferred on the 2-amino-5-(4,5-dihydroxy-2-cyclopenten-1-yl) moiety of the queuosine in the wobble position of the QUC anticodon.</text>
</comment>
<feature type="binding site" evidence="7">
    <location>
        <position position="136"/>
    </location>
    <ligand>
        <name>Zn(2+)</name>
        <dbReference type="ChEBI" id="CHEBI:29105"/>
    </ligand>
</feature>
<dbReference type="Pfam" id="PF00749">
    <property type="entry name" value="tRNA-synt_1c"/>
    <property type="match status" value="1"/>
</dbReference>
<keyword evidence="3 7" id="KW-0547">Nucleotide-binding</keyword>
<dbReference type="GO" id="GO:0005524">
    <property type="term" value="F:ATP binding"/>
    <property type="evidence" value="ECO:0007669"/>
    <property type="project" value="UniProtKB-KW"/>
</dbReference>
<feature type="binding site" evidence="7">
    <location>
        <position position="134"/>
    </location>
    <ligand>
        <name>Zn(2+)</name>
        <dbReference type="ChEBI" id="CHEBI:29105"/>
    </ligand>
</feature>
<dbReference type="AlphaFoldDB" id="A0A6P2D8R8"/>
<dbReference type="InterPro" id="IPR022380">
    <property type="entry name" value="Glu-Q_tRNA(Asp)_Synthase"/>
</dbReference>
<dbReference type="EC" id="6.1.1.-" evidence="7"/>
<keyword evidence="8" id="KW-0648">Protein biosynthesis</keyword>
<evidence type="ECO:0000256" key="1">
    <source>
        <dbReference type="ARBA" id="ARBA00022598"/>
    </source>
</evidence>
<keyword evidence="4 7" id="KW-0862">Zinc</keyword>
<name>A0A6P2D8R8_9BACT</name>
<evidence type="ECO:0000256" key="8">
    <source>
        <dbReference type="RuleBase" id="RU363037"/>
    </source>
</evidence>
<dbReference type="PANTHER" id="PTHR43311">
    <property type="entry name" value="GLUTAMATE--TRNA LIGASE"/>
    <property type="match status" value="1"/>
</dbReference>
<evidence type="ECO:0000256" key="5">
    <source>
        <dbReference type="ARBA" id="ARBA00022840"/>
    </source>
</evidence>
<dbReference type="GO" id="GO:0004818">
    <property type="term" value="F:glutamate-tRNA ligase activity"/>
    <property type="evidence" value="ECO:0007669"/>
    <property type="project" value="TreeGrafter"/>
</dbReference>
<dbReference type="InterPro" id="IPR000924">
    <property type="entry name" value="Glu/Gln-tRNA-synth"/>
</dbReference>
<comment type="similarity">
    <text evidence="7">Belongs to the class-I aminoacyl-tRNA synthetase family. GluQ subfamily.</text>
</comment>
<feature type="binding site" evidence="7">
    <location>
        <position position="220"/>
    </location>
    <ligand>
        <name>L-glutamate</name>
        <dbReference type="ChEBI" id="CHEBI:29985"/>
    </ligand>
</feature>
<feature type="binding site" evidence="7">
    <location>
        <position position="279"/>
    </location>
    <ligand>
        <name>ATP</name>
        <dbReference type="ChEBI" id="CHEBI:30616"/>
    </ligand>
</feature>
<evidence type="ECO:0000256" key="6">
    <source>
        <dbReference type="ARBA" id="ARBA00023146"/>
    </source>
</evidence>
<evidence type="ECO:0000313" key="10">
    <source>
        <dbReference type="EMBL" id="VTR97741.1"/>
    </source>
</evidence>
<feature type="binding site" evidence="7">
    <location>
        <begin position="42"/>
        <end position="46"/>
    </location>
    <ligand>
        <name>L-glutamate</name>
        <dbReference type="ChEBI" id="CHEBI:29985"/>
    </ligand>
</feature>
<dbReference type="NCBIfam" id="NF004314">
    <property type="entry name" value="PRK05710.1-3"/>
    <property type="match status" value="1"/>
</dbReference>
<evidence type="ECO:0000259" key="9">
    <source>
        <dbReference type="Pfam" id="PF00749"/>
    </source>
</evidence>
<accession>A0A6P2D8R8</accession>
<protein>
    <recommendedName>
        <fullName evidence="7">Glutamyl-Q tRNA(Asp) synthetase</fullName>
        <shortName evidence="7">Glu-Q-RSs</shortName>
        <ecNumber evidence="7">6.1.1.-</ecNumber>
    </recommendedName>
</protein>
<dbReference type="KEGG" id="gms:SOIL9_05650"/>
<dbReference type="InterPro" id="IPR049940">
    <property type="entry name" value="GluQ/Sye"/>
</dbReference>
<dbReference type="GO" id="GO:0006400">
    <property type="term" value="P:tRNA modification"/>
    <property type="evidence" value="ECO:0007669"/>
    <property type="project" value="InterPro"/>
</dbReference>
<feature type="short sequence motif" description="'HIGH' region" evidence="7">
    <location>
        <begin position="45"/>
        <end position="55"/>
    </location>
</feature>
<dbReference type="GO" id="GO:0005829">
    <property type="term" value="C:cytosol"/>
    <property type="evidence" value="ECO:0007669"/>
    <property type="project" value="TreeGrafter"/>
</dbReference>
<keyword evidence="5 7" id="KW-0067">ATP-binding</keyword>
<keyword evidence="6 7" id="KW-0030">Aminoacyl-tRNA synthetase</keyword>
<evidence type="ECO:0000256" key="2">
    <source>
        <dbReference type="ARBA" id="ARBA00022723"/>
    </source>
</evidence>
<dbReference type="InterPro" id="IPR014729">
    <property type="entry name" value="Rossmann-like_a/b/a_fold"/>
</dbReference>
<keyword evidence="1 7" id="KW-0436">Ligase</keyword>
<feature type="binding site" evidence="7">
    <location>
        <position position="238"/>
    </location>
    <ligand>
        <name>L-glutamate</name>
        <dbReference type="ChEBI" id="CHEBI:29985"/>
    </ligand>
</feature>
<dbReference type="InterPro" id="IPR020058">
    <property type="entry name" value="Glu/Gln-tRNA-synth_Ib_cat-dom"/>
</dbReference>
<keyword evidence="2 7" id="KW-0479">Metal-binding</keyword>
<dbReference type="Proteomes" id="UP000464178">
    <property type="component" value="Chromosome"/>
</dbReference>
<gene>
    <name evidence="7" type="primary">gluQ</name>
    <name evidence="10" type="ORF">SOIL9_05650</name>
</gene>
<dbReference type="SUPFAM" id="SSF52374">
    <property type="entry name" value="Nucleotidylyl transferase"/>
    <property type="match status" value="1"/>
</dbReference>
<feature type="domain" description="Glutamyl/glutaminyl-tRNA synthetase class Ib catalytic" evidence="9">
    <location>
        <begin position="41"/>
        <end position="303"/>
    </location>
</feature>
<sequence length="351" mass="38349">MPTAPRRKMALAFAPEGPSSVAQGGSPVRSCAMPSHLQFTGRLAPSPTGAQHVGNARTYLVAWLSARARGGAVKLRIEDIDSPRIKMGAAEQAMHDLRWLGLDWDGEPVVQTQRLSHYEAALDVLKQNELIYPCTCTRSDIASAASAPHAGEEVTYPGTCAYRCVADAQKLHDEGRSFAWRFRVAENVPFTDLFAGEHHIDLKHAGGDFVVWKNRGGPAYQLAVVVDDAAMGVTEVVRGDDLIPSTPRQLLLYRALNLTSPQFAHVPLVVGEDGRRLAKRHGDTRLSALRDAGVKPEALVGLLAWSCDWLDRPEPISPRELLPRFRLESIPAQPFVLTAELLRQIGYSAAT</sequence>
<evidence type="ECO:0000256" key="7">
    <source>
        <dbReference type="HAMAP-Rule" id="MF_01428"/>
    </source>
</evidence>
<feature type="binding site" evidence="7">
    <location>
        <position position="156"/>
    </location>
    <ligand>
        <name>Zn(2+)</name>
        <dbReference type="ChEBI" id="CHEBI:29105"/>
    </ligand>
</feature>
<dbReference type="PRINTS" id="PR00987">
    <property type="entry name" value="TRNASYNTHGLU"/>
</dbReference>
<keyword evidence="11" id="KW-1185">Reference proteome</keyword>
<proteinExistence type="inferred from homology"/>
<evidence type="ECO:0000313" key="11">
    <source>
        <dbReference type="Proteomes" id="UP000464178"/>
    </source>
</evidence>
<feature type="binding site" evidence="7">
    <location>
        <position position="160"/>
    </location>
    <ligand>
        <name>Zn(2+)</name>
        <dbReference type="ChEBI" id="CHEBI:29105"/>
    </ligand>
</feature>
<dbReference type="NCBIfam" id="TIGR03838">
    <property type="entry name" value="queuosine_YadB"/>
    <property type="match status" value="1"/>
</dbReference>